<evidence type="ECO:0000256" key="1">
    <source>
        <dbReference type="ARBA" id="ARBA00000085"/>
    </source>
</evidence>
<protein>
    <recommendedName>
        <fullName evidence="2">histidine kinase</fullName>
        <ecNumber evidence="2">2.7.13.3</ecNumber>
    </recommendedName>
</protein>
<organism evidence="12 13">
    <name type="scientific">Bacteroides vicugnae</name>
    <dbReference type="NCBI Taxonomy" id="3037989"/>
    <lineage>
        <taxon>Bacteria</taxon>
        <taxon>Pseudomonadati</taxon>
        <taxon>Bacteroidota</taxon>
        <taxon>Bacteroidia</taxon>
        <taxon>Bacteroidales</taxon>
        <taxon>Bacteroidaceae</taxon>
        <taxon>Bacteroides</taxon>
    </lineage>
</organism>
<dbReference type="InterPro" id="IPR036890">
    <property type="entry name" value="HATPase_C_sf"/>
</dbReference>
<dbReference type="Pfam" id="PF07495">
    <property type="entry name" value="Y_Y_Y"/>
    <property type="match status" value="1"/>
</dbReference>
<dbReference type="SMART" id="SM00342">
    <property type="entry name" value="HTH_ARAC"/>
    <property type="match status" value="1"/>
</dbReference>
<dbReference type="InterPro" id="IPR011110">
    <property type="entry name" value="Reg_prop"/>
</dbReference>
<dbReference type="SUPFAM" id="SSF47384">
    <property type="entry name" value="Homodimeric domain of signal transducing histidine kinase"/>
    <property type="match status" value="1"/>
</dbReference>
<evidence type="ECO:0000313" key="13">
    <source>
        <dbReference type="Proteomes" id="UP001292913"/>
    </source>
</evidence>
<dbReference type="CDD" id="cd00075">
    <property type="entry name" value="HATPase"/>
    <property type="match status" value="1"/>
</dbReference>
<dbReference type="InterPro" id="IPR009057">
    <property type="entry name" value="Homeodomain-like_sf"/>
</dbReference>
<dbReference type="Proteomes" id="UP001292913">
    <property type="component" value="Unassembled WGS sequence"/>
</dbReference>
<reference evidence="12 13" key="1">
    <citation type="submission" date="2023-04" db="EMBL/GenBank/DDBJ databases">
        <title>Bacteroides pacosi sp. nov., isolated from the fecal material of an alpaca.</title>
        <authorList>
            <person name="Miller S."/>
            <person name="Hendry M."/>
            <person name="King J."/>
            <person name="Sankaranarayanan K."/>
            <person name="Lawson P.A."/>
        </authorList>
    </citation>
    <scope>NUCLEOTIDE SEQUENCE [LARGE SCALE GENOMIC DNA]</scope>
    <source>
        <strain evidence="12 13">A2-P53</strain>
    </source>
</reference>
<dbReference type="Gene3D" id="1.10.10.60">
    <property type="entry name" value="Homeodomain-like"/>
    <property type="match status" value="1"/>
</dbReference>
<feature type="transmembrane region" description="Helical" evidence="8">
    <location>
        <begin position="778"/>
        <end position="798"/>
    </location>
</feature>
<dbReference type="InterPro" id="IPR004358">
    <property type="entry name" value="Sig_transdc_His_kin-like_C"/>
</dbReference>
<dbReference type="RefSeq" id="WP_371833431.1">
    <property type="nucleotide sequence ID" value="NZ_JARZAK010000006.1"/>
</dbReference>
<evidence type="ECO:0000256" key="5">
    <source>
        <dbReference type="ARBA" id="ARBA00023125"/>
    </source>
</evidence>
<evidence type="ECO:0000259" key="10">
    <source>
        <dbReference type="PROSITE" id="PS50109"/>
    </source>
</evidence>
<dbReference type="InterPro" id="IPR011123">
    <property type="entry name" value="Y_Y_Y"/>
</dbReference>
<dbReference type="InterPro" id="IPR018062">
    <property type="entry name" value="HTH_AraC-typ_CS"/>
</dbReference>
<keyword evidence="8" id="KW-1133">Transmembrane helix</keyword>
<keyword evidence="6" id="KW-0804">Transcription</keyword>
<feature type="domain" description="Histidine kinase" evidence="10">
    <location>
        <begin position="832"/>
        <end position="1049"/>
    </location>
</feature>
<feature type="domain" description="Response regulatory" evidence="11">
    <location>
        <begin position="1097"/>
        <end position="1212"/>
    </location>
</feature>
<dbReference type="SMART" id="SM00448">
    <property type="entry name" value="REC"/>
    <property type="match status" value="1"/>
</dbReference>
<dbReference type="InterPro" id="IPR003594">
    <property type="entry name" value="HATPase_dom"/>
</dbReference>
<dbReference type="InterPro" id="IPR003661">
    <property type="entry name" value="HisK_dim/P_dom"/>
</dbReference>
<keyword evidence="5" id="KW-0238">DNA-binding</keyword>
<dbReference type="EC" id="2.7.13.3" evidence="2"/>
<dbReference type="PROSITE" id="PS00041">
    <property type="entry name" value="HTH_ARAC_FAMILY_1"/>
    <property type="match status" value="1"/>
</dbReference>
<gene>
    <name evidence="12" type="ORF">QHG74_12160</name>
</gene>
<dbReference type="Pfam" id="PF02518">
    <property type="entry name" value="HATPase_c"/>
    <property type="match status" value="1"/>
</dbReference>
<dbReference type="InterPro" id="IPR001789">
    <property type="entry name" value="Sig_transdc_resp-reg_receiver"/>
</dbReference>
<dbReference type="Gene3D" id="3.40.50.2300">
    <property type="match status" value="1"/>
</dbReference>
<accession>A0ABU5HQJ6</accession>
<comment type="caution">
    <text evidence="12">The sequence shown here is derived from an EMBL/GenBank/DDBJ whole genome shotgun (WGS) entry which is preliminary data.</text>
</comment>
<name>A0ABU5HQJ6_9BACE</name>
<dbReference type="Gene3D" id="3.30.565.10">
    <property type="entry name" value="Histidine kinase-like ATPase, C-terminal domain"/>
    <property type="match status" value="1"/>
</dbReference>
<evidence type="ECO:0000256" key="8">
    <source>
        <dbReference type="SAM" id="Phobius"/>
    </source>
</evidence>
<dbReference type="CDD" id="cd00082">
    <property type="entry name" value="HisKA"/>
    <property type="match status" value="1"/>
</dbReference>
<dbReference type="PROSITE" id="PS50109">
    <property type="entry name" value="HIS_KIN"/>
    <property type="match status" value="1"/>
</dbReference>
<feature type="modified residue" description="4-aspartylphosphate" evidence="7">
    <location>
        <position position="1145"/>
    </location>
</feature>
<dbReference type="SMART" id="SM00387">
    <property type="entry name" value="HATPase_c"/>
    <property type="match status" value="1"/>
</dbReference>
<dbReference type="InterPro" id="IPR011006">
    <property type="entry name" value="CheY-like_superfamily"/>
</dbReference>
<dbReference type="SUPFAM" id="SSF46689">
    <property type="entry name" value="Homeodomain-like"/>
    <property type="match status" value="1"/>
</dbReference>
<dbReference type="Pfam" id="PF12833">
    <property type="entry name" value="HTH_18"/>
    <property type="match status" value="1"/>
</dbReference>
<dbReference type="Gene3D" id="1.10.287.130">
    <property type="match status" value="1"/>
</dbReference>
<dbReference type="InterPro" id="IPR005467">
    <property type="entry name" value="His_kinase_dom"/>
</dbReference>
<evidence type="ECO:0000259" key="9">
    <source>
        <dbReference type="PROSITE" id="PS01124"/>
    </source>
</evidence>
<dbReference type="PROSITE" id="PS01124">
    <property type="entry name" value="HTH_ARAC_FAMILY_2"/>
    <property type="match status" value="1"/>
</dbReference>
<dbReference type="PANTHER" id="PTHR43547">
    <property type="entry name" value="TWO-COMPONENT HISTIDINE KINASE"/>
    <property type="match status" value="1"/>
</dbReference>
<dbReference type="Pfam" id="PF00512">
    <property type="entry name" value="HisKA"/>
    <property type="match status" value="1"/>
</dbReference>
<keyword evidence="8" id="KW-0472">Membrane</keyword>
<dbReference type="InterPro" id="IPR036097">
    <property type="entry name" value="HisK_dim/P_sf"/>
</dbReference>
<keyword evidence="3 7" id="KW-0597">Phosphoprotein</keyword>
<evidence type="ECO:0000259" key="11">
    <source>
        <dbReference type="PROSITE" id="PS50110"/>
    </source>
</evidence>
<dbReference type="InterPro" id="IPR018060">
    <property type="entry name" value="HTH_AraC"/>
</dbReference>
<dbReference type="SMART" id="SM00388">
    <property type="entry name" value="HisKA"/>
    <property type="match status" value="1"/>
</dbReference>
<evidence type="ECO:0000256" key="3">
    <source>
        <dbReference type="ARBA" id="ARBA00022553"/>
    </source>
</evidence>
<dbReference type="SUPFAM" id="SSF52172">
    <property type="entry name" value="CheY-like"/>
    <property type="match status" value="1"/>
</dbReference>
<feature type="domain" description="HTH araC/xylS-type" evidence="9">
    <location>
        <begin position="1245"/>
        <end position="1345"/>
    </location>
</feature>
<dbReference type="PANTHER" id="PTHR43547:SF2">
    <property type="entry name" value="HYBRID SIGNAL TRANSDUCTION HISTIDINE KINASE C"/>
    <property type="match status" value="1"/>
</dbReference>
<dbReference type="EMBL" id="JARZAK010000006">
    <property type="protein sequence ID" value="MDY7258468.1"/>
    <property type="molecule type" value="Genomic_DNA"/>
</dbReference>
<comment type="catalytic activity">
    <reaction evidence="1">
        <text>ATP + protein L-histidine = ADP + protein N-phospho-L-histidine.</text>
        <dbReference type="EC" id="2.7.13.3"/>
    </reaction>
</comment>
<dbReference type="SUPFAM" id="SSF63829">
    <property type="entry name" value="Calcium-dependent phosphotriesterase"/>
    <property type="match status" value="3"/>
</dbReference>
<dbReference type="InterPro" id="IPR013783">
    <property type="entry name" value="Ig-like_fold"/>
</dbReference>
<evidence type="ECO:0000256" key="4">
    <source>
        <dbReference type="ARBA" id="ARBA00023015"/>
    </source>
</evidence>
<keyword evidence="4" id="KW-0805">Transcription regulation</keyword>
<evidence type="ECO:0000256" key="6">
    <source>
        <dbReference type="ARBA" id="ARBA00023163"/>
    </source>
</evidence>
<proteinExistence type="predicted"/>
<keyword evidence="8" id="KW-0812">Transmembrane</keyword>
<keyword evidence="13" id="KW-1185">Reference proteome</keyword>
<dbReference type="Gene3D" id="2.130.10.10">
    <property type="entry name" value="YVTN repeat-like/Quinoprotein amine dehydrogenase"/>
    <property type="match status" value="2"/>
</dbReference>
<evidence type="ECO:0000256" key="2">
    <source>
        <dbReference type="ARBA" id="ARBA00012438"/>
    </source>
</evidence>
<evidence type="ECO:0000256" key="7">
    <source>
        <dbReference type="PROSITE-ProRule" id="PRU00169"/>
    </source>
</evidence>
<dbReference type="Pfam" id="PF07494">
    <property type="entry name" value="Reg_prop"/>
    <property type="match status" value="2"/>
</dbReference>
<dbReference type="PROSITE" id="PS50110">
    <property type="entry name" value="RESPONSE_REGULATORY"/>
    <property type="match status" value="1"/>
</dbReference>
<dbReference type="Pfam" id="PF00072">
    <property type="entry name" value="Response_reg"/>
    <property type="match status" value="1"/>
</dbReference>
<sequence length="1348" mass="153922">MRGLIISEKGKVFVAVILSLLCMTIASGKDYYFKHLGVSDGLSQICIPSIYQDELGVVWLGTTEGLNRYNGKEVKIFRPSQDGQGLTNNEINELCGDKKGKVYIRSGNDLVKLDIYKEQFTCLRQKDVRGIFCEGDTLWVSCSTGIYYYTDDNSNLVFVTRLQVGAGEALYVNKESIWVITSNHLIVISRKNLARQDVLFSFSRGKCISGDSDGNIWVGTWDGAFRISATREITHYRDDSREKGLSNNQVRCILEDNFKRIWIGTFRGLDCYDPAVDEWSHYTRYGDSSNTLSHHSILSLHKDMQGNIWIGTYYGGVNVFNPDKINNHFYYAEPLQEDCLSFPVVGKMTEDNKGNLWICTEGGGLNCYHAATGSFIRYQHNPKDTKSIGSDNLKSIFYRTENDRLYVGTHLGGLFILDLKSNKGHTLHHIRGNPASLPHEIVNDIQEYKGGLALLTQGGPIFMDPMTEKFSPLSEDTTIQKLVSREYAYETFLIDSRHRMWLASASGGVICVHLPSSKVIRYLLDAKDTAAIGRFKVVHIFEDSRGDVYFCTIGSGIFKYQEKEQAFKSYSTLNHSLPSDYCYYICESVEDQRLYLLHGKGLSVFSREKETVEDTYHLFNQTYSQGSALYRSEKSVIFIGGTNGLALFQEQSLYATPVRNFLNFDKLLIFNEEIIPNDNTGILSDILAKTSDIFLSYKQNNITVEFATFDYNNEQNRLFEYCLEGFDKTWTQTSGTTITYTNLPPGDYILRVRSWDNPKPESEIYLNVHVSTPFYATIWAYLFYLLCLLGVMIAFIRFKTRQAALKSSLEFERKEKERIEELNQAKLRFFTNISHEFRTPLTLILGQIEVLMQMDKLSTSVYNRILRIYKNAWHMRDLISELLDFRKQEQGYLKLKVEEQNLVTFTRQIYMCFYEYAQKKEINYRFNHVEESISVWFDSTQMQKVIFNLLSNAFKYTSNKGMITIEVRKIASQALVSVCDTGIGIPAEQISKIFDRFYQTDNSSSAFTLGTGIGLALAKGIMTMHHGKIDVESTVGKGTKFTLFLPLGNRHFSDEEMAVTEGRESVIVQETVPIHDQIVEPAQHPSLQESVKGDKPAVLLVDDNEELLSMLEDIFLPMYKVYIARNGREGWVMAQQIQPDLIVSDVMMPEMSGKELCYKIKTNVELSHISVVLLTAQTSVEYVVEGLMFGADDYVTKPFNVKVLLARCNNLIKNKKRLIAHYADKTVTESSVPEVINERDRELLVKCVSIIKENFENQEFDVTTLASELCMGRSKLYMQFKQITGLTPNEFILKVKLDEAMFLLKNHSEFNISEISIRLGFSSPRYFSKSFKSYFGVAPQAVRSKKGE</sequence>
<dbReference type="Gene3D" id="2.60.40.10">
    <property type="entry name" value="Immunoglobulins"/>
    <property type="match status" value="1"/>
</dbReference>
<evidence type="ECO:0000313" key="12">
    <source>
        <dbReference type="EMBL" id="MDY7258468.1"/>
    </source>
</evidence>
<dbReference type="SUPFAM" id="SSF55874">
    <property type="entry name" value="ATPase domain of HSP90 chaperone/DNA topoisomerase II/histidine kinase"/>
    <property type="match status" value="1"/>
</dbReference>
<dbReference type="InterPro" id="IPR015943">
    <property type="entry name" value="WD40/YVTN_repeat-like_dom_sf"/>
</dbReference>
<dbReference type="PRINTS" id="PR00344">
    <property type="entry name" value="BCTRLSENSOR"/>
</dbReference>